<dbReference type="PROSITE" id="PS00678">
    <property type="entry name" value="WD_REPEATS_1"/>
    <property type="match status" value="1"/>
</dbReference>
<dbReference type="PROSITE" id="PS51396">
    <property type="entry name" value="PUL"/>
    <property type="match status" value="1"/>
</dbReference>
<dbReference type="Pfam" id="PF00400">
    <property type="entry name" value="WD40"/>
    <property type="match status" value="6"/>
</dbReference>
<dbReference type="Pfam" id="PF08324">
    <property type="entry name" value="PUL"/>
    <property type="match status" value="1"/>
</dbReference>
<dbReference type="GO" id="GO:0005634">
    <property type="term" value="C:nucleus"/>
    <property type="evidence" value="ECO:0007669"/>
    <property type="project" value="TreeGrafter"/>
</dbReference>
<gene>
    <name evidence="8" type="ORF">C8A05DRAFT_17201</name>
</gene>
<feature type="domain" description="PFU" evidence="6">
    <location>
        <begin position="383"/>
        <end position="479"/>
    </location>
</feature>
<dbReference type="PANTHER" id="PTHR19849">
    <property type="entry name" value="PHOSPHOLIPASE A-2-ACTIVATING PROTEIN"/>
    <property type="match status" value="1"/>
</dbReference>
<dbReference type="Pfam" id="PF09070">
    <property type="entry name" value="PFU"/>
    <property type="match status" value="1"/>
</dbReference>
<keyword evidence="4" id="KW-0677">Repeat</keyword>
<protein>
    <submittedName>
        <fullName evidence="8">WD40-repeat-containing domain protein</fullName>
    </submittedName>
</protein>
<dbReference type="FunFam" id="3.10.20.870:FF:000003">
    <property type="entry name" value="Polyubiquitin binding (Doa1 Ufd3) protein"/>
    <property type="match status" value="1"/>
</dbReference>
<evidence type="ECO:0000313" key="8">
    <source>
        <dbReference type="EMBL" id="KAK3900498.1"/>
    </source>
</evidence>
<evidence type="ECO:0000256" key="1">
    <source>
        <dbReference type="ARBA" id="ARBA00004496"/>
    </source>
</evidence>
<dbReference type="GO" id="GO:0043161">
    <property type="term" value="P:proteasome-mediated ubiquitin-dependent protein catabolic process"/>
    <property type="evidence" value="ECO:0007669"/>
    <property type="project" value="TreeGrafter"/>
</dbReference>
<dbReference type="InterPro" id="IPR001680">
    <property type="entry name" value="WD40_rpt"/>
</dbReference>
<feature type="domain" description="PUL" evidence="7">
    <location>
        <begin position="502"/>
        <end position="815"/>
    </location>
</feature>
<dbReference type="Proteomes" id="UP001303889">
    <property type="component" value="Unassembled WGS sequence"/>
</dbReference>
<dbReference type="CDD" id="cd00200">
    <property type="entry name" value="WD40"/>
    <property type="match status" value="1"/>
</dbReference>
<evidence type="ECO:0000259" key="6">
    <source>
        <dbReference type="PROSITE" id="PS51394"/>
    </source>
</evidence>
<accession>A0AAN6RS55</accession>
<dbReference type="GO" id="GO:0010992">
    <property type="term" value="P:ubiquitin recycling"/>
    <property type="evidence" value="ECO:0007669"/>
    <property type="project" value="TreeGrafter"/>
</dbReference>
<dbReference type="InterPro" id="IPR015155">
    <property type="entry name" value="PFU"/>
</dbReference>
<dbReference type="InterPro" id="IPR011989">
    <property type="entry name" value="ARM-like"/>
</dbReference>
<dbReference type="GO" id="GO:0043130">
    <property type="term" value="F:ubiquitin binding"/>
    <property type="evidence" value="ECO:0007669"/>
    <property type="project" value="TreeGrafter"/>
</dbReference>
<dbReference type="GO" id="GO:0005737">
    <property type="term" value="C:cytoplasm"/>
    <property type="evidence" value="ECO:0007669"/>
    <property type="project" value="UniProtKB-SubCell"/>
</dbReference>
<dbReference type="Gene3D" id="2.130.10.10">
    <property type="entry name" value="YVTN repeat-like/Quinoprotein amine dehydrogenase"/>
    <property type="match status" value="1"/>
</dbReference>
<dbReference type="InterPro" id="IPR038122">
    <property type="entry name" value="PFU_sf"/>
</dbReference>
<evidence type="ECO:0000256" key="4">
    <source>
        <dbReference type="ARBA" id="ARBA00022737"/>
    </source>
</evidence>
<evidence type="ECO:0000256" key="2">
    <source>
        <dbReference type="ARBA" id="ARBA00022490"/>
    </source>
</evidence>
<feature type="repeat" description="WD" evidence="5">
    <location>
        <begin position="243"/>
        <end position="273"/>
    </location>
</feature>
<dbReference type="PROSITE" id="PS50294">
    <property type="entry name" value="WD_REPEATS_REGION"/>
    <property type="match status" value="2"/>
</dbReference>
<name>A0AAN6RS55_9PEZI</name>
<organism evidence="8 9">
    <name type="scientific">Staphylotrichum tortipilum</name>
    <dbReference type="NCBI Taxonomy" id="2831512"/>
    <lineage>
        <taxon>Eukaryota</taxon>
        <taxon>Fungi</taxon>
        <taxon>Dikarya</taxon>
        <taxon>Ascomycota</taxon>
        <taxon>Pezizomycotina</taxon>
        <taxon>Sordariomycetes</taxon>
        <taxon>Sordariomycetidae</taxon>
        <taxon>Sordariales</taxon>
        <taxon>Chaetomiaceae</taxon>
        <taxon>Staphylotrichum</taxon>
    </lineage>
</organism>
<reference evidence="8" key="1">
    <citation type="journal article" date="2023" name="Mol. Phylogenet. Evol.">
        <title>Genome-scale phylogeny and comparative genomics of the fungal order Sordariales.</title>
        <authorList>
            <person name="Hensen N."/>
            <person name="Bonometti L."/>
            <person name="Westerberg I."/>
            <person name="Brannstrom I.O."/>
            <person name="Guillou S."/>
            <person name="Cros-Aarteil S."/>
            <person name="Calhoun S."/>
            <person name="Haridas S."/>
            <person name="Kuo A."/>
            <person name="Mondo S."/>
            <person name="Pangilinan J."/>
            <person name="Riley R."/>
            <person name="LaButti K."/>
            <person name="Andreopoulos B."/>
            <person name="Lipzen A."/>
            <person name="Chen C."/>
            <person name="Yan M."/>
            <person name="Daum C."/>
            <person name="Ng V."/>
            <person name="Clum A."/>
            <person name="Steindorff A."/>
            <person name="Ohm R.A."/>
            <person name="Martin F."/>
            <person name="Silar P."/>
            <person name="Natvig D.O."/>
            <person name="Lalanne C."/>
            <person name="Gautier V."/>
            <person name="Ament-Velasquez S.L."/>
            <person name="Kruys A."/>
            <person name="Hutchinson M.I."/>
            <person name="Powell A.J."/>
            <person name="Barry K."/>
            <person name="Miller A.N."/>
            <person name="Grigoriev I.V."/>
            <person name="Debuchy R."/>
            <person name="Gladieux P."/>
            <person name="Hiltunen Thoren M."/>
            <person name="Johannesson H."/>
        </authorList>
    </citation>
    <scope>NUCLEOTIDE SEQUENCE</scope>
    <source>
        <strain evidence="8">CBS 103.79</strain>
    </source>
</reference>
<proteinExistence type="predicted"/>
<dbReference type="SUPFAM" id="SSF50978">
    <property type="entry name" value="WD40 repeat-like"/>
    <property type="match status" value="1"/>
</dbReference>
<sequence length="818" mass="87605">MVEFKLSAQLKGHEADVRAVCFPAANTVLSSSRDQTVRLWRRTADKPPTFDDTITSQGHGYINSLTFLGPSSAWPDGLVVSGGQEAIIEAKRPGLTTTDNADRLLIGHGHNVCALDVSPRGSYIVSGGWDGKALVWETEKWQNSAQLLHQGEVRSVWAVLAFDDHTIITGSADTFIRIFDLHQANNAGEVEPRRTLSTSSVVRALCKLPSGLKGHPSGADFASAGNDGIIRLWKMNGSQVGKLQGYDSFIYSLACLPSSEIVSAGEDRTVRIWRGSECVQTITHPAISVWSVAVCPENGDIVSGASDNMVRVFTRNADRTAAPETLSQFEESVRASAIPQQQLGSSINKERLNPKSWLANNAGKKDGQVTTVLEDDGSIGAYQWSLGEQRWLHVGTVVDSTGSSGRKVLYNGQEYDYVFDVDIEEGKPPLKLPYNLSDNPYEAATKFLGDNELPISYIDEVAKFIVKNTQGATIGQTAEAPSADPYGTDSRYKPDQETQAKKYLPHTEYLALTQAKWEPVAKKLKSLNEKHLLAGNKHIALNPDGVSRLESVLQVTMGGAADPKRASPPALLDAQRSVYTMLTQWPYADRLPALDVLRCLVAFPGSAALSDPKYGALADIALKGALDTRDPLPPSTDPVAADALPTADPAALNTNNIMMALRAVANLFATVEGRAQAKALAPSIIPLLARIAGVDAAPPLGPTANSTATNANLLIALTSAAFNYACLAYNEKESVALEHIMLLVQTAEAVLKGPKGGEEAEVVFRALMTVGMVLALGGEAADVARALEVEGVVREVGGRVKEERVGRVVGECLGLLRG</sequence>
<dbReference type="EMBL" id="MU855665">
    <property type="protein sequence ID" value="KAK3900498.1"/>
    <property type="molecule type" value="Genomic_DNA"/>
</dbReference>
<dbReference type="AlphaFoldDB" id="A0AAN6RS55"/>
<dbReference type="PROSITE" id="PS51394">
    <property type="entry name" value="PFU"/>
    <property type="match status" value="1"/>
</dbReference>
<evidence type="ECO:0000313" key="9">
    <source>
        <dbReference type="Proteomes" id="UP001303889"/>
    </source>
</evidence>
<reference evidence="8" key="2">
    <citation type="submission" date="2023-05" db="EMBL/GenBank/DDBJ databases">
        <authorList>
            <consortium name="Lawrence Berkeley National Laboratory"/>
            <person name="Steindorff A."/>
            <person name="Hensen N."/>
            <person name="Bonometti L."/>
            <person name="Westerberg I."/>
            <person name="Brannstrom I.O."/>
            <person name="Guillou S."/>
            <person name="Cros-Aarteil S."/>
            <person name="Calhoun S."/>
            <person name="Haridas S."/>
            <person name="Kuo A."/>
            <person name="Mondo S."/>
            <person name="Pangilinan J."/>
            <person name="Riley R."/>
            <person name="Labutti K."/>
            <person name="Andreopoulos B."/>
            <person name="Lipzen A."/>
            <person name="Chen C."/>
            <person name="Yanf M."/>
            <person name="Daum C."/>
            <person name="Ng V."/>
            <person name="Clum A."/>
            <person name="Ohm R."/>
            <person name="Martin F."/>
            <person name="Silar P."/>
            <person name="Natvig D."/>
            <person name="Lalanne C."/>
            <person name="Gautier V."/>
            <person name="Ament-Velasquez S.L."/>
            <person name="Kruys A."/>
            <person name="Hutchinson M.I."/>
            <person name="Powell A.J."/>
            <person name="Barry K."/>
            <person name="Miller A.N."/>
            <person name="Grigoriev I.V."/>
            <person name="Debuchy R."/>
            <person name="Gladieux P."/>
            <person name="Thoren M.H."/>
            <person name="Johannesson H."/>
        </authorList>
    </citation>
    <scope>NUCLEOTIDE SEQUENCE</scope>
    <source>
        <strain evidence="8">CBS 103.79</strain>
    </source>
</reference>
<dbReference type="InterPro" id="IPR013535">
    <property type="entry name" value="PUL_dom"/>
</dbReference>
<dbReference type="PANTHER" id="PTHR19849:SF0">
    <property type="entry name" value="PHOSPHOLIPASE A-2-ACTIVATING PROTEIN"/>
    <property type="match status" value="1"/>
</dbReference>
<dbReference type="InterPro" id="IPR015943">
    <property type="entry name" value="WD40/YVTN_repeat-like_dom_sf"/>
</dbReference>
<evidence type="ECO:0000259" key="7">
    <source>
        <dbReference type="PROSITE" id="PS51396"/>
    </source>
</evidence>
<comment type="subcellular location">
    <subcellularLocation>
        <location evidence="1">Cytoplasm</location>
    </subcellularLocation>
</comment>
<evidence type="ECO:0000256" key="5">
    <source>
        <dbReference type="PROSITE-ProRule" id="PRU00221"/>
    </source>
</evidence>
<keyword evidence="2" id="KW-0963">Cytoplasm</keyword>
<dbReference type="InterPro" id="IPR019775">
    <property type="entry name" value="WD40_repeat_CS"/>
</dbReference>
<dbReference type="Gene3D" id="3.10.20.870">
    <property type="entry name" value="PFU (PLAA family ubiquitin binding), C-terminal domain"/>
    <property type="match status" value="1"/>
</dbReference>
<feature type="repeat" description="WD" evidence="5">
    <location>
        <begin position="10"/>
        <end position="40"/>
    </location>
</feature>
<dbReference type="FunFam" id="2.130.10.10:FF:000236">
    <property type="entry name" value="Polyubiquitin binding protein (Doa1/Ufd3)"/>
    <property type="match status" value="1"/>
</dbReference>
<dbReference type="Gene3D" id="1.25.10.10">
    <property type="entry name" value="Leucine-rich Repeat Variant"/>
    <property type="match status" value="1"/>
</dbReference>
<evidence type="ECO:0000256" key="3">
    <source>
        <dbReference type="ARBA" id="ARBA00022574"/>
    </source>
</evidence>
<keyword evidence="9" id="KW-1185">Reference proteome</keyword>
<dbReference type="PROSITE" id="PS50082">
    <property type="entry name" value="WD_REPEATS_2"/>
    <property type="match status" value="3"/>
</dbReference>
<keyword evidence="3 5" id="KW-0853">WD repeat</keyword>
<dbReference type="SMART" id="SM00320">
    <property type="entry name" value="WD40"/>
    <property type="match status" value="6"/>
</dbReference>
<feature type="repeat" description="WD" evidence="5">
    <location>
        <begin position="105"/>
        <end position="146"/>
    </location>
</feature>
<dbReference type="InterPro" id="IPR036322">
    <property type="entry name" value="WD40_repeat_dom_sf"/>
</dbReference>
<comment type="caution">
    <text evidence="8">The sequence shown here is derived from an EMBL/GenBank/DDBJ whole genome shotgun (WGS) entry which is preliminary data.</text>
</comment>